<sequence>MLSYRGVCRASLACVLRQDRQLHLRRLMIGTAAVLTDSAAGRSTAASATMATNAASAASAAATNATTTTAATADAAGNSKSPSLTMARQLACAKQPPRLPLPDLDTTLGRFVASASPLLPKDELAITMQAVNEFRETAGPELHAKVAQIAANHSGYPHSFVESFWDDMYLEGRWPLPINSNPFFLFKPDLRLGARTNGLARATSLTMATLRFIRKMRTAGLEPDMNGDTPYDMSQYDKLFNTTRIPVKDRDTLATYPTSRHIVVMTRGSIYSIDVMSNDHKIISESALQAQLTLVIADSKKLAATSLPHNGAERDVGALTAMQRNDWASARAQLEAHHPTNKATLAKIDSALFVVSLDDYANVSLNEKSKQLLHGTGSNRWFDKSLTLITFEDGAAGCNFEHAWGDGHTVLRFCHEIWCDTQQIPSGFSSLKVDDDVYMSGRTNVAKLDWVLSDRLASTIHAAHADYARFTANNDNFALRFDRFGKNVPKRAGISPDAFIQMAFQLAYYRQHHLAPSTYESCNTKHFLSGRTETIRSLSAESLAFIEKYDRSSTSSAEKQALLRIAAKAQADQAVRCRDGQGFDRHLFAMQGVARQLWGASPSKLPGLFVDPGFLKFKTIILSTSTLNGIFMDHAGFGAVSEHGYGLGYVAHNELLSINVASFRDSPHTDSAEYASQLNRTLTDLGELVSSSSQ</sequence>
<keyword evidence="3 5" id="KW-0012">Acyltransferase</keyword>
<dbReference type="PANTHER" id="PTHR22589:SF16">
    <property type="entry name" value="CARNITINE O-PALMITOYLTRANSFERASE 2, MITOCHONDRIAL"/>
    <property type="match status" value="1"/>
</dbReference>
<dbReference type="STRING" id="595528.A0A0D2WJK9"/>
<dbReference type="Pfam" id="PF00755">
    <property type="entry name" value="Carn_acyltransf"/>
    <property type="match status" value="1"/>
</dbReference>
<dbReference type="AlphaFoldDB" id="A0A0D2WJK9"/>
<keyword evidence="8" id="KW-1185">Reference proteome</keyword>
<evidence type="ECO:0000256" key="3">
    <source>
        <dbReference type="ARBA" id="ARBA00023315"/>
    </source>
</evidence>
<dbReference type="OMA" id="PAVTHEN"/>
<feature type="active site" description="Proton acceptor" evidence="4">
    <location>
        <position position="402"/>
    </location>
</feature>
<organism evidence="7 8">
    <name type="scientific">Capsaspora owczarzaki (strain ATCC 30864)</name>
    <dbReference type="NCBI Taxonomy" id="595528"/>
    <lineage>
        <taxon>Eukaryota</taxon>
        <taxon>Filasterea</taxon>
        <taxon>Capsaspora</taxon>
    </lineage>
</organism>
<protein>
    <submittedName>
        <fullName evidence="7">Carnitine palmitoyltransferase 2</fullName>
    </submittedName>
</protein>
<dbReference type="PROSITE" id="PS00440">
    <property type="entry name" value="ACYLTRANSF_C_2"/>
    <property type="match status" value="1"/>
</dbReference>
<evidence type="ECO:0000259" key="6">
    <source>
        <dbReference type="Pfam" id="PF00755"/>
    </source>
</evidence>
<dbReference type="GO" id="GO:0006635">
    <property type="term" value="P:fatty acid beta-oxidation"/>
    <property type="evidence" value="ECO:0007669"/>
    <property type="project" value="TreeGrafter"/>
</dbReference>
<comment type="similarity">
    <text evidence="1 5">Belongs to the carnitine/choline acetyltransferase family.</text>
</comment>
<evidence type="ECO:0000313" key="8">
    <source>
        <dbReference type="Proteomes" id="UP000008743"/>
    </source>
</evidence>
<evidence type="ECO:0000313" key="7">
    <source>
        <dbReference type="EMBL" id="KJE90270.1"/>
    </source>
</evidence>
<dbReference type="InterPro" id="IPR039551">
    <property type="entry name" value="Cho/carn_acyl_trans"/>
</dbReference>
<dbReference type="eggNOG" id="KOG3719">
    <property type="taxonomic scope" value="Eukaryota"/>
</dbReference>
<evidence type="ECO:0000256" key="2">
    <source>
        <dbReference type="ARBA" id="ARBA00022679"/>
    </source>
</evidence>
<keyword evidence="2 5" id="KW-0808">Transferase</keyword>
<proteinExistence type="inferred from homology"/>
<evidence type="ECO:0000256" key="1">
    <source>
        <dbReference type="ARBA" id="ARBA00005232"/>
    </source>
</evidence>
<evidence type="ECO:0000256" key="4">
    <source>
        <dbReference type="PIRSR" id="PIRSR600542-1"/>
    </source>
</evidence>
<dbReference type="EMBL" id="KE346361">
    <property type="protein sequence ID" value="KJE90270.1"/>
    <property type="molecule type" value="Genomic_DNA"/>
</dbReference>
<dbReference type="Gene3D" id="3.30.559.70">
    <property type="entry name" value="Choline/Carnitine o-acyltransferase, domain 2"/>
    <property type="match status" value="1"/>
</dbReference>
<dbReference type="OrthoDB" id="240216at2759"/>
<evidence type="ECO:0000256" key="5">
    <source>
        <dbReference type="RuleBase" id="RU003801"/>
    </source>
</evidence>
<gene>
    <name evidence="7" type="ORF">CAOG_001604</name>
</gene>
<dbReference type="SUPFAM" id="SSF52777">
    <property type="entry name" value="CoA-dependent acyltransferases"/>
    <property type="match status" value="2"/>
</dbReference>
<dbReference type="InterPro" id="IPR000542">
    <property type="entry name" value="Carn_acyl_trans"/>
</dbReference>
<dbReference type="InterPro" id="IPR042231">
    <property type="entry name" value="Cho/carn_acyl_trans_2"/>
</dbReference>
<dbReference type="InterPro" id="IPR023213">
    <property type="entry name" value="CAT-like_dom_sf"/>
</dbReference>
<dbReference type="Proteomes" id="UP000008743">
    <property type="component" value="Unassembled WGS sequence"/>
</dbReference>
<dbReference type="PhylomeDB" id="A0A0D2WJK9"/>
<dbReference type="RefSeq" id="XP_004364472.1">
    <property type="nucleotide sequence ID" value="XM_004364415.2"/>
</dbReference>
<dbReference type="Gene3D" id="3.30.559.10">
    <property type="entry name" value="Chloramphenicol acetyltransferase-like domain"/>
    <property type="match status" value="1"/>
</dbReference>
<reference evidence="8" key="1">
    <citation type="submission" date="2011-02" db="EMBL/GenBank/DDBJ databases">
        <title>The Genome Sequence of Capsaspora owczarzaki ATCC 30864.</title>
        <authorList>
            <person name="Russ C."/>
            <person name="Cuomo C."/>
            <person name="Burger G."/>
            <person name="Gray M.W."/>
            <person name="Holland P.W.H."/>
            <person name="King N."/>
            <person name="Lang F.B.F."/>
            <person name="Roger A.J."/>
            <person name="Ruiz-Trillo I."/>
            <person name="Young S.K."/>
            <person name="Zeng Q."/>
            <person name="Gargeya S."/>
            <person name="Alvarado L."/>
            <person name="Berlin A."/>
            <person name="Chapman S.B."/>
            <person name="Chen Z."/>
            <person name="Freedman E."/>
            <person name="Gellesch M."/>
            <person name="Goldberg J."/>
            <person name="Griggs A."/>
            <person name="Gujja S."/>
            <person name="Heilman E."/>
            <person name="Heiman D."/>
            <person name="Howarth C."/>
            <person name="Mehta T."/>
            <person name="Neiman D."/>
            <person name="Pearson M."/>
            <person name="Roberts A."/>
            <person name="Saif S."/>
            <person name="Shea T."/>
            <person name="Shenoy N."/>
            <person name="Sisk P."/>
            <person name="Stolte C."/>
            <person name="Sykes S."/>
            <person name="White J."/>
            <person name="Yandava C."/>
            <person name="Haas B."/>
            <person name="Nusbaum C."/>
            <person name="Birren B."/>
        </authorList>
    </citation>
    <scope>NUCLEOTIDE SEQUENCE</scope>
    <source>
        <strain evidence="8">ATCC 30864</strain>
    </source>
</reference>
<dbReference type="InParanoid" id="A0A0D2WJK9"/>
<accession>A0A0D2WJK9</accession>
<dbReference type="PANTHER" id="PTHR22589">
    <property type="entry name" value="CARNITINE O-ACYLTRANSFERASE"/>
    <property type="match status" value="1"/>
</dbReference>
<dbReference type="GO" id="GO:0005739">
    <property type="term" value="C:mitochondrion"/>
    <property type="evidence" value="ECO:0007669"/>
    <property type="project" value="TreeGrafter"/>
</dbReference>
<feature type="domain" description="Choline/carnitine acyltransferase" evidence="6">
    <location>
        <begin position="99"/>
        <end position="679"/>
    </location>
</feature>
<dbReference type="GO" id="GO:0004095">
    <property type="term" value="F:carnitine O-palmitoyltransferase activity"/>
    <property type="evidence" value="ECO:0007669"/>
    <property type="project" value="TreeGrafter"/>
</dbReference>
<name>A0A0D2WJK9_CAPO3</name>